<gene>
    <name evidence="3" type="ORF">GCM10008906_15340</name>
</gene>
<protein>
    <submittedName>
        <fullName evidence="3">Type II CAAX endopeptidase family protein</fullName>
    </submittedName>
</protein>
<dbReference type="RefSeq" id="WP_343760492.1">
    <property type="nucleotide sequence ID" value="NZ_BAAACG010000008.1"/>
</dbReference>
<feature type="transmembrane region" description="Helical" evidence="1">
    <location>
        <begin position="165"/>
        <end position="184"/>
    </location>
</feature>
<feature type="transmembrane region" description="Helical" evidence="1">
    <location>
        <begin position="265"/>
        <end position="282"/>
    </location>
</feature>
<evidence type="ECO:0000313" key="4">
    <source>
        <dbReference type="Proteomes" id="UP001501510"/>
    </source>
</evidence>
<feature type="domain" description="CAAX prenyl protease 2/Lysostaphin resistance protein A-like" evidence="2">
    <location>
        <begin position="135"/>
        <end position="226"/>
    </location>
</feature>
<feature type="transmembrane region" description="Helical" evidence="1">
    <location>
        <begin position="57"/>
        <end position="77"/>
    </location>
</feature>
<comment type="caution">
    <text evidence="3">The sequence shown here is derived from an EMBL/GenBank/DDBJ whole genome shotgun (WGS) entry which is preliminary data.</text>
</comment>
<dbReference type="EMBL" id="BAAACG010000008">
    <property type="protein sequence ID" value="GAA0738210.1"/>
    <property type="molecule type" value="Genomic_DNA"/>
</dbReference>
<feature type="transmembrane region" description="Helical" evidence="1">
    <location>
        <begin position="190"/>
        <end position="208"/>
    </location>
</feature>
<sequence length="293" mass="32360">MFLKETQLVKEAKKSRVLLNVASVLFLAMVINVGGQGIGQLGLDVLKISVNTMHGGILKLIFYFVPSIVMLFIYVKFIEKRNIRTMGLYKKEFIKKYLKGFMIGMASFTSVVLLLAITGHIKIVEVFNPEKIVIFLILLPGWIIQTASEEIVARGWAMNALGAKYNITTGLIVSSLFFSSMHLLNPGTTYLSSINIFIAGIWLGLYAIKTENLWGVCGLHAAWNAFQANFFGFKVSGVDRHMESIMQLKTVGSDIITGGAFGPEAGLASTIVTGLVSIFLLYKIRKSYKKVSI</sequence>
<keyword evidence="1" id="KW-1133">Transmembrane helix</keyword>
<dbReference type="PANTHER" id="PTHR39430:SF1">
    <property type="entry name" value="PROTEASE"/>
    <property type="match status" value="1"/>
</dbReference>
<keyword evidence="4" id="KW-1185">Reference proteome</keyword>
<accession>A0ABP3UPU1</accession>
<organism evidence="3 4">
    <name type="scientific">Clostridium oceanicum</name>
    <dbReference type="NCBI Taxonomy" id="1543"/>
    <lineage>
        <taxon>Bacteria</taxon>
        <taxon>Bacillati</taxon>
        <taxon>Bacillota</taxon>
        <taxon>Clostridia</taxon>
        <taxon>Eubacteriales</taxon>
        <taxon>Clostridiaceae</taxon>
        <taxon>Clostridium</taxon>
    </lineage>
</organism>
<dbReference type="InterPro" id="IPR003675">
    <property type="entry name" value="Rce1/LyrA-like_dom"/>
</dbReference>
<name>A0ABP3UPU1_9CLOT</name>
<keyword evidence="1" id="KW-0472">Membrane</keyword>
<dbReference type="PANTHER" id="PTHR39430">
    <property type="entry name" value="MEMBRANE-ASSOCIATED PROTEASE-RELATED"/>
    <property type="match status" value="1"/>
</dbReference>
<evidence type="ECO:0000313" key="3">
    <source>
        <dbReference type="EMBL" id="GAA0738210.1"/>
    </source>
</evidence>
<reference evidence="4" key="1">
    <citation type="journal article" date="2019" name="Int. J. Syst. Evol. Microbiol.">
        <title>The Global Catalogue of Microorganisms (GCM) 10K type strain sequencing project: providing services to taxonomists for standard genome sequencing and annotation.</title>
        <authorList>
            <consortium name="The Broad Institute Genomics Platform"/>
            <consortium name="The Broad Institute Genome Sequencing Center for Infectious Disease"/>
            <person name="Wu L."/>
            <person name="Ma J."/>
        </authorList>
    </citation>
    <scope>NUCLEOTIDE SEQUENCE [LARGE SCALE GENOMIC DNA]</scope>
    <source>
        <strain evidence="4">JCM 1407</strain>
    </source>
</reference>
<evidence type="ECO:0000256" key="1">
    <source>
        <dbReference type="SAM" id="Phobius"/>
    </source>
</evidence>
<dbReference type="Pfam" id="PF02517">
    <property type="entry name" value="Rce1-like"/>
    <property type="match status" value="1"/>
</dbReference>
<proteinExistence type="predicted"/>
<dbReference type="Proteomes" id="UP001501510">
    <property type="component" value="Unassembled WGS sequence"/>
</dbReference>
<keyword evidence="1" id="KW-0812">Transmembrane</keyword>
<feature type="transmembrane region" description="Helical" evidence="1">
    <location>
        <begin position="17"/>
        <end position="37"/>
    </location>
</feature>
<feature type="transmembrane region" description="Helical" evidence="1">
    <location>
        <begin position="97"/>
        <end position="120"/>
    </location>
</feature>
<evidence type="ECO:0000259" key="2">
    <source>
        <dbReference type="Pfam" id="PF02517"/>
    </source>
</evidence>